<dbReference type="Proteomes" id="UP000516002">
    <property type="component" value="Segment"/>
</dbReference>
<protein>
    <submittedName>
        <fullName evidence="1">Uncharacterized protein</fullName>
    </submittedName>
</protein>
<evidence type="ECO:0000313" key="2">
    <source>
        <dbReference type="Proteomes" id="UP000516002"/>
    </source>
</evidence>
<sequence length="61" mass="7000">MPTMNTQQSTAKRVPIPLSAEEIDALQRLAKQDQRSEAQMARIIYLAGLEQYARVIKKRSR</sequence>
<dbReference type="RefSeq" id="YP_010091001.1">
    <property type="nucleotide sequence ID" value="NC_055722.1"/>
</dbReference>
<dbReference type="EMBL" id="LC528882">
    <property type="protein sequence ID" value="BCB23183.1"/>
    <property type="molecule type" value="Genomic_DNA"/>
</dbReference>
<gene>
    <name evidence="1" type="primary">ORF11</name>
</gene>
<evidence type="ECO:0000313" key="1">
    <source>
        <dbReference type="EMBL" id="BCB23183.1"/>
    </source>
</evidence>
<proteinExistence type="predicted"/>
<organism evidence="1 2">
    <name type="scientific">Burkholderia phage FLC5</name>
    <dbReference type="NCBI Taxonomy" id="2716322"/>
    <lineage>
        <taxon>Viruses</taxon>
        <taxon>Duplodnaviria</taxon>
        <taxon>Heunggongvirae</taxon>
        <taxon>Uroviricota</taxon>
        <taxon>Caudoviricetes</taxon>
        <taxon>Peduoviridae</taxon>
        <taxon>Kisquattuordecimvirus</taxon>
        <taxon>Kisquattuordecimvirus FLC5</taxon>
    </lineage>
</organism>
<accession>A0A7G1GM69</accession>
<dbReference type="KEGG" id="vg:65108486"/>
<reference evidence="1 2" key="1">
    <citation type="submission" date="2020-02" db="EMBL/GenBank/DDBJ databases">
        <title>Complete genomic sequence of a novel lytic phytopathogenic Burkholderia phage isolated from fallen leaf compost.</title>
        <authorList>
            <person name="Sasaki R."/>
            <person name="Miyashita S."/>
            <person name="Ando S."/>
            <person name="Ito K."/>
            <person name="Tada C."/>
            <person name="Fukuhara T."/>
            <person name="Kormelink R."/>
            <person name="Takahashi H."/>
        </authorList>
    </citation>
    <scope>NUCLEOTIDE SEQUENCE [LARGE SCALE GENOMIC DNA]</scope>
    <source>
        <strain evidence="1 2">FLC5</strain>
    </source>
</reference>
<name>A0A7G1GM69_9CAUD</name>
<dbReference type="GeneID" id="65108486"/>
<keyword evidence="2" id="KW-1185">Reference proteome</keyword>